<keyword evidence="1" id="KW-0812">Transmembrane</keyword>
<reference evidence="2" key="1">
    <citation type="submission" date="2022-12" db="EMBL/GenBank/DDBJ databases">
        <title>Draft genome assemblies for two species of Escallonia (Escalloniales).</title>
        <authorList>
            <person name="Chanderbali A."/>
            <person name="Dervinis C."/>
            <person name="Anghel I."/>
            <person name="Soltis D."/>
            <person name="Soltis P."/>
            <person name="Zapata F."/>
        </authorList>
    </citation>
    <scope>NUCLEOTIDE SEQUENCE</scope>
    <source>
        <strain evidence="2">UCBG64.0493</strain>
        <tissue evidence="2">Leaf</tissue>
    </source>
</reference>
<evidence type="ECO:0000313" key="3">
    <source>
        <dbReference type="Proteomes" id="UP001188597"/>
    </source>
</evidence>
<comment type="caution">
    <text evidence="2">The sequence shown here is derived from an EMBL/GenBank/DDBJ whole genome shotgun (WGS) entry which is preliminary data.</text>
</comment>
<accession>A0AA88W7C3</accession>
<sequence>MLARKSEHRAGGLKGMVVAMVVGGSGVLAGIFQLKSDSRWPLNFAARSQTKKDDMLTYKLERIPFLEEQVRKIRDGGSS</sequence>
<keyword evidence="1" id="KW-0472">Membrane</keyword>
<keyword evidence="3" id="KW-1185">Reference proteome</keyword>
<organism evidence="2 3">
    <name type="scientific">Escallonia herrerae</name>
    <dbReference type="NCBI Taxonomy" id="1293975"/>
    <lineage>
        <taxon>Eukaryota</taxon>
        <taxon>Viridiplantae</taxon>
        <taxon>Streptophyta</taxon>
        <taxon>Embryophyta</taxon>
        <taxon>Tracheophyta</taxon>
        <taxon>Spermatophyta</taxon>
        <taxon>Magnoliopsida</taxon>
        <taxon>eudicotyledons</taxon>
        <taxon>Gunneridae</taxon>
        <taxon>Pentapetalae</taxon>
        <taxon>asterids</taxon>
        <taxon>campanulids</taxon>
        <taxon>Escalloniales</taxon>
        <taxon>Escalloniaceae</taxon>
        <taxon>Escallonia</taxon>
    </lineage>
</organism>
<evidence type="ECO:0000313" key="2">
    <source>
        <dbReference type="EMBL" id="KAK3022446.1"/>
    </source>
</evidence>
<proteinExistence type="predicted"/>
<gene>
    <name evidence="2" type="ORF">RJ639_047583</name>
</gene>
<keyword evidence="1" id="KW-1133">Transmembrane helix</keyword>
<dbReference type="Proteomes" id="UP001188597">
    <property type="component" value="Unassembled WGS sequence"/>
</dbReference>
<evidence type="ECO:0000256" key="1">
    <source>
        <dbReference type="SAM" id="Phobius"/>
    </source>
</evidence>
<protein>
    <submittedName>
        <fullName evidence="2">Uncharacterized protein</fullName>
    </submittedName>
</protein>
<dbReference type="EMBL" id="JAVXUP010000711">
    <property type="protein sequence ID" value="KAK3022446.1"/>
    <property type="molecule type" value="Genomic_DNA"/>
</dbReference>
<feature type="transmembrane region" description="Helical" evidence="1">
    <location>
        <begin position="12"/>
        <end position="34"/>
    </location>
</feature>
<name>A0AA88W7C3_9ASTE</name>
<dbReference type="AlphaFoldDB" id="A0AA88W7C3"/>